<evidence type="ECO:0000256" key="1">
    <source>
        <dbReference type="ARBA" id="ARBA00022741"/>
    </source>
</evidence>
<dbReference type="EMBL" id="JBHSHE010000069">
    <property type="protein sequence ID" value="MFC4717419.1"/>
    <property type="molecule type" value="Genomic_DNA"/>
</dbReference>
<dbReference type="InterPro" id="IPR027417">
    <property type="entry name" value="P-loop_NTPase"/>
</dbReference>
<dbReference type="PANTHER" id="PTHR47957:SF3">
    <property type="entry name" value="ATP-DEPENDENT HELICASE HRQ1"/>
    <property type="match status" value="1"/>
</dbReference>
<name>A0ABV9MQI4_9MICC</name>
<evidence type="ECO:0000313" key="5">
    <source>
        <dbReference type="EMBL" id="MFC4717419.1"/>
    </source>
</evidence>
<evidence type="ECO:0000256" key="2">
    <source>
        <dbReference type="ARBA" id="ARBA00022840"/>
    </source>
</evidence>
<dbReference type="InterPro" id="IPR001650">
    <property type="entry name" value="Helicase_C-like"/>
</dbReference>
<dbReference type="Proteomes" id="UP001595884">
    <property type="component" value="Unassembled WGS sequence"/>
</dbReference>
<dbReference type="Pfam" id="PF09369">
    <property type="entry name" value="MZB"/>
    <property type="match status" value="1"/>
</dbReference>
<keyword evidence="5" id="KW-0378">Hydrolase</keyword>
<dbReference type="Pfam" id="PF00270">
    <property type="entry name" value="DEAD"/>
    <property type="match status" value="1"/>
</dbReference>
<dbReference type="InterPro" id="IPR014001">
    <property type="entry name" value="Helicase_ATP-bd"/>
</dbReference>
<dbReference type="PROSITE" id="PS51192">
    <property type="entry name" value="HELICASE_ATP_BIND_1"/>
    <property type="match status" value="1"/>
</dbReference>
<gene>
    <name evidence="5" type="ORF">ACFO7V_14920</name>
</gene>
<keyword evidence="1" id="KW-0547">Nucleotide-binding</keyword>
<reference evidence="6" key="1">
    <citation type="journal article" date="2019" name="Int. J. Syst. Evol. Microbiol.">
        <title>The Global Catalogue of Microorganisms (GCM) 10K type strain sequencing project: providing services to taxonomists for standard genome sequencing and annotation.</title>
        <authorList>
            <consortium name="The Broad Institute Genomics Platform"/>
            <consortium name="The Broad Institute Genome Sequencing Center for Infectious Disease"/>
            <person name="Wu L."/>
            <person name="Ma J."/>
        </authorList>
    </citation>
    <scope>NUCLEOTIDE SEQUENCE [LARGE SCALE GENOMIC DNA]</scope>
    <source>
        <strain evidence="6">CGMCC 1.12849</strain>
    </source>
</reference>
<keyword evidence="2" id="KW-0067">ATP-binding</keyword>
<dbReference type="InterPro" id="IPR018973">
    <property type="entry name" value="MZB"/>
</dbReference>
<dbReference type="SMART" id="SM00487">
    <property type="entry name" value="DEXDc"/>
    <property type="match status" value="1"/>
</dbReference>
<feature type="coiled-coil region" evidence="3">
    <location>
        <begin position="239"/>
        <end position="266"/>
    </location>
</feature>
<evidence type="ECO:0000313" key="6">
    <source>
        <dbReference type="Proteomes" id="UP001595884"/>
    </source>
</evidence>
<evidence type="ECO:0000259" key="4">
    <source>
        <dbReference type="PROSITE" id="PS51192"/>
    </source>
</evidence>
<dbReference type="Gene3D" id="3.40.50.300">
    <property type="entry name" value="P-loop containing nucleotide triphosphate hydrolases"/>
    <property type="match status" value="2"/>
</dbReference>
<protein>
    <submittedName>
        <fullName evidence="5">DEAD/DEAH box helicase</fullName>
    </submittedName>
</protein>
<keyword evidence="3" id="KW-0175">Coiled coil</keyword>
<dbReference type="InterPro" id="IPR011545">
    <property type="entry name" value="DEAD/DEAH_box_helicase_dom"/>
</dbReference>
<accession>A0ABV9MQI4</accession>
<comment type="caution">
    <text evidence="5">The sequence shown here is derived from an EMBL/GenBank/DDBJ whole genome shotgun (WGS) entry which is preliminary data.</text>
</comment>
<keyword evidence="6" id="KW-1185">Reference proteome</keyword>
<sequence length="1787" mass="196589">MTGKPNPISVSNDLKEAFLRYFNTNYRLRSSGLSSDREDLVAKEGQVFREPLIEPVLPYLATDDLLDTAVKAGYSETVASIVGSAFFRDYVKNGERLALRRHQAESILVNRDQQRTGKHNIVVTSGTGSGKTEALLLPILLRLVEESEKWAKPGPVECWWRGTSAKYQRMRAGETRPAAVRAMILYPTNALVEDQLTRLRLAFRRIAADRPEARLWFGRYTGATLGKNRMPTSKDKVGVASVSREIQELEQEFSSLQSSLDVKESDLALFTDPSRNEMVTRWDMVQDPPDVLVSNFSMINAILMRDFESPIFAKTKAWLKASPEHVFTLAVDELHSYRGAAGSEVALLLRRLLDKLGLKHDSPQLRIVAASASLEADNEGLEFLQEFFGVNSSTFAVTAGQPMELVPRAPLDRDEVLEAAKSGTLLARSEELSEVVARSCYVSEEHRYRAQFVSTISDRIFGGEDTGLEGLTAVLEAIGNGSKTSVPLRGHIFARVLSGLWACANPKCSGVAPERRDAQRHVGKIFGQPLSVCDDCGSRVLELILCSECGDASLAGYILSLPDHLESLSATPTGVLGDAPGLTTRRERKTYRWFWPASGEQPVGVGKKWKTQGYSVGWVPANLGMSGMLEIGSSEPNGWVLEVDGGDNSKDAPAIPAKCPHCGQSNRQTEEFKQGQVNSPLQGHATSPAQATSIYLRQLPRTLGAKPEDYRTIVFTDNRDSAARTAASLATRQYGDILVQMLRKGLKEASEASIVDLLTRYAVDKASLTSQELAQADHIVTTNTPLFLAVLALNARAASPDQHALIDSAQADVDTGISWGDLRSRVESEMVEIGLSPAGSSMSAQKSNDEPWYTFYAPPEPGLWNQADPSASAQSQDYFRKLLDGELATQIFDAGRRDVESTHLAWFPVAIPEGNSGPLPQGSGAEVLASCVRILGLAKRYQGHWTGDNPVTNAPTAIKGYLNKVAAKHSTDMVLVEAWVYSVLRDSGIAMGWVLQLNGGISKIRFALAGSEVWSCSKCAFQHLHGSAGVCANKGCESTELVKRTISEDSQDYYGWLAEQPVRRIAVAELTAQTKPAAEQRRRQRWFKGVQLPAPVENSLTCELDVLSVTTTMEVGVDIGSLNATLMANMPPQRFNYQQRVGRAGRSGQAFSFAITSCRDSAHDEYYFNHAYRMTGDLPPQPFLDLGRIRIVQRVVAAETLKRAFTSLTNAPEWGPDSLHGTFGTVENWQKSREKISQWLITSTEIEEIVESLTSYTRLTSTDVDYVIQWVRNEIVLEIDKIIAQPDISEPELSKALALGGLLPMFGFPTRVRNLYGDKFPTTKSLDDKIVSDRSLGMAITNYAPGAEVVRDRMVHVAAGFVNYEQRGGKMIPADPLGKEHEVSSCPQCSTTVIDKPNTTVCPSCGTDMDLFKLYEPLGFRTTYVPRPYRIDASRSQSKSLPSFVSTGDEPRGEQVGAVDLRLYEQGKLLQYNDNRGRFFDLLKTDEDESVVATNSGLYRSGWKGQPTNGKDLGKSAIGEIRTTDALTVDFSRLATNGGFIPTAPHVVPAGESALWSMAEVLRTAAKQQLDIDPQEMQAGLQHRMVGSVPSARVFLADTLENGAGYAAQIAKPEVFDKLLRETRLNLQAEFEGLEHQQCSTSCPDCLRSWDNQRLHGVLDWRLALDMLDLSSGLELNLQRWFGRIEEVRATAAGLHSDIRVLQVGPDSAPMLLLDEEKVGVLIGHPLWFRDRDEPLKQQLLAEEAAIAKAPGYRVYFSDFVEFGRRALPVLDAAVNGQAHVIKKQAV</sequence>
<evidence type="ECO:0000256" key="3">
    <source>
        <dbReference type="SAM" id="Coils"/>
    </source>
</evidence>
<feature type="domain" description="Helicase ATP-binding" evidence="4">
    <location>
        <begin position="112"/>
        <end position="392"/>
    </location>
</feature>
<dbReference type="GO" id="GO:0004386">
    <property type="term" value="F:helicase activity"/>
    <property type="evidence" value="ECO:0007669"/>
    <property type="project" value="UniProtKB-KW"/>
</dbReference>
<keyword evidence="5" id="KW-0347">Helicase</keyword>
<organism evidence="5 6">
    <name type="scientific">Glutamicibacter bergerei</name>
    <dbReference type="NCBI Taxonomy" id="256702"/>
    <lineage>
        <taxon>Bacteria</taxon>
        <taxon>Bacillati</taxon>
        <taxon>Actinomycetota</taxon>
        <taxon>Actinomycetes</taxon>
        <taxon>Micrococcales</taxon>
        <taxon>Micrococcaceae</taxon>
        <taxon>Glutamicibacter</taxon>
    </lineage>
</organism>
<dbReference type="PANTHER" id="PTHR47957">
    <property type="entry name" value="ATP-DEPENDENT HELICASE HRQ1"/>
    <property type="match status" value="1"/>
</dbReference>
<proteinExistence type="predicted"/>
<dbReference type="Pfam" id="PF00271">
    <property type="entry name" value="Helicase_C"/>
    <property type="match status" value="1"/>
</dbReference>
<dbReference type="SMART" id="SM00490">
    <property type="entry name" value="HELICc"/>
    <property type="match status" value="1"/>
</dbReference>
<dbReference type="SUPFAM" id="SSF52540">
    <property type="entry name" value="P-loop containing nucleoside triphosphate hydrolases"/>
    <property type="match status" value="2"/>
</dbReference>
<dbReference type="RefSeq" id="WP_346059867.1">
    <property type="nucleotide sequence ID" value="NZ_BAAAVQ010000066.1"/>
</dbReference>